<accession>A0A928VRW6</accession>
<dbReference type="RefSeq" id="WP_264326668.1">
    <property type="nucleotide sequence ID" value="NZ_JADEXQ010000077.1"/>
</dbReference>
<dbReference type="InterPro" id="IPR043472">
    <property type="entry name" value="Macro_dom-like"/>
</dbReference>
<gene>
    <name evidence="3" type="ORF">IQ266_19070</name>
</gene>
<organism evidence="3 4">
    <name type="scientific">Romeriopsis navalis LEGE 11480</name>
    <dbReference type="NCBI Taxonomy" id="2777977"/>
    <lineage>
        <taxon>Bacteria</taxon>
        <taxon>Bacillati</taxon>
        <taxon>Cyanobacteriota</taxon>
        <taxon>Cyanophyceae</taxon>
        <taxon>Leptolyngbyales</taxon>
        <taxon>Leptolyngbyaceae</taxon>
        <taxon>Romeriopsis</taxon>
        <taxon>Romeriopsis navalis</taxon>
    </lineage>
</organism>
<proteinExistence type="predicted"/>
<feature type="region of interest" description="Disordered" evidence="1">
    <location>
        <begin position="419"/>
        <end position="442"/>
    </location>
</feature>
<name>A0A928VRW6_9CYAN</name>
<feature type="compositionally biased region" description="Polar residues" evidence="1">
    <location>
        <begin position="419"/>
        <end position="429"/>
    </location>
</feature>
<evidence type="ECO:0000259" key="2">
    <source>
        <dbReference type="PROSITE" id="PS51154"/>
    </source>
</evidence>
<reference evidence="3" key="1">
    <citation type="submission" date="2020-10" db="EMBL/GenBank/DDBJ databases">
        <authorList>
            <person name="Castelo-Branco R."/>
            <person name="Eusebio N."/>
            <person name="Adriana R."/>
            <person name="Vieira A."/>
            <person name="Brugerolle De Fraissinette N."/>
            <person name="Rezende De Castro R."/>
            <person name="Schneider M.P."/>
            <person name="Vasconcelos V."/>
            <person name="Leao P.N."/>
        </authorList>
    </citation>
    <scope>NUCLEOTIDE SEQUENCE</scope>
    <source>
        <strain evidence="3">LEGE 11480</strain>
    </source>
</reference>
<dbReference type="SUPFAM" id="SSF52949">
    <property type="entry name" value="Macro domain-like"/>
    <property type="match status" value="1"/>
</dbReference>
<evidence type="ECO:0000313" key="4">
    <source>
        <dbReference type="Proteomes" id="UP000625316"/>
    </source>
</evidence>
<protein>
    <submittedName>
        <fullName evidence="3">Macro domain-containing protein</fullName>
    </submittedName>
</protein>
<dbReference type="AlphaFoldDB" id="A0A928VRW6"/>
<evidence type="ECO:0000313" key="3">
    <source>
        <dbReference type="EMBL" id="MBE9031841.1"/>
    </source>
</evidence>
<evidence type="ECO:0000256" key="1">
    <source>
        <dbReference type="SAM" id="MobiDB-lite"/>
    </source>
</evidence>
<dbReference type="EMBL" id="JADEXQ010000077">
    <property type="protein sequence ID" value="MBE9031841.1"/>
    <property type="molecule type" value="Genomic_DNA"/>
</dbReference>
<dbReference type="Gene3D" id="3.40.50.450">
    <property type="match status" value="1"/>
</dbReference>
<dbReference type="Pfam" id="PF01661">
    <property type="entry name" value="Macro"/>
    <property type="match status" value="1"/>
</dbReference>
<keyword evidence="4" id="KW-1185">Reference proteome</keyword>
<dbReference type="Proteomes" id="UP000625316">
    <property type="component" value="Unassembled WGS sequence"/>
</dbReference>
<comment type="caution">
    <text evidence="3">The sequence shown here is derived from an EMBL/GenBank/DDBJ whole genome shotgun (WGS) entry which is preliminary data.</text>
</comment>
<dbReference type="Gene3D" id="3.40.220.10">
    <property type="entry name" value="Leucine Aminopeptidase, subunit E, domain 1"/>
    <property type="match status" value="1"/>
</dbReference>
<dbReference type="PROSITE" id="PS51154">
    <property type="entry name" value="MACRO"/>
    <property type="match status" value="1"/>
</dbReference>
<sequence length="442" mass="49417">MSLPHPKTIDLDSFYSKTCFVIMPFGKKPSQDGKTIDFDQIYEQIIQTAVEDSGLQCIRCDRIGESGSIHADMIEHIYHCDVAIVDTTTLNPNVFYELGIRHALRKSVTILLGQANSHHPYNIRGLRLIQYDATNPDEYAQVTHNLKIFIQNGLNNPEKVDSPVYKYLSDLQVDRIHSERFLETKVFQYPLKALPNKSISLITGDIRDIKTCDIWVNSENTDMQMARYHEPSISGIIRYLGAIKGITGHVREDIIVDALSHYMQSAGEKNVLPGYVIPTTAGELTRSNHVQYIFHAASVEGTPGKGYRTIDQLDLCVTNALHLADSDEMSEQECRSILFPLMGTGKGREKLAIEVGVRQLINAAIQYMQQYRSSKIDHIYFLASTQSSLDACQAFLQQTQAVTAPSAIGSHLPDFIESQPSVSNATPETQCLPVNDNLQPEA</sequence>
<dbReference type="InterPro" id="IPR002589">
    <property type="entry name" value="Macro_dom"/>
</dbReference>
<feature type="domain" description="Macro" evidence="2">
    <location>
        <begin position="186"/>
        <end position="400"/>
    </location>
</feature>